<evidence type="ECO:0000313" key="2">
    <source>
        <dbReference type="Proteomes" id="UP000651156"/>
    </source>
</evidence>
<accession>A0ABR9USR1</accession>
<keyword evidence="2" id="KW-1185">Reference proteome</keyword>
<gene>
    <name evidence="1" type="ORF">IQ230_13295</name>
</gene>
<name>A0ABR9USR1_9CHRO</name>
<dbReference type="RefSeq" id="WP_193932452.1">
    <property type="nucleotide sequence ID" value="NZ_CAWPMZ010000059.1"/>
</dbReference>
<evidence type="ECO:0000313" key="1">
    <source>
        <dbReference type="EMBL" id="MBE9191309.1"/>
    </source>
</evidence>
<dbReference type="EMBL" id="JADEWN010000030">
    <property type="protein sequence ID" value="MBE9191309.1"/>
    <property type="molecule type" value="Genomic_DNA"/>
</dbReference>
<protein>
    <submittedName>
        <fullName evidence="1">DUF4926 domain-containing protein</fullName>
    </submittedName>
</protein>
<dbReference type="InterPro" id="IPR032568">
    <property type="entry name" value="DUF4926"/>
</dbReference>
<dbReference type="Proteomes" id="UP000651156">
    <property type="component" value="Unassembled WGS sequence"/>
</dbReference>
<proteinExistence type="predicted"/>
<reference evidence="1 2" key="1">
    <citation type="submission" date="2020-10" db="EMBL/GenBank/DDBJ databases">
        <authorList>
            <person name="Castelo-Branco R."/>
            <person name="Eusebio N."/>
            <person name="Adriana R."/>
            <person name="Vieira A."/>
            <person name="Brugerolle De Fraissinette N."/>
            <person name="Rezende De Castro R."/>
            <person name="Schneider M.P."/>
            <person name="Vasconcelos V."/>
            <person name="Leao P.N."/>
        </authorList>
    </citation>
    <scope>NUCLEOTIDE SEQUENCE [LARGE SCALE GENOMIC DNA]</scope>
    <source>
        <strain evidence="1 2">LEGE 06123</strain>
    </source>
</reference>
<comment type="caution">
    <text evidence="1">The sequence shown here is derived from an EMBL/GenBank/DDBJ whole genome shotgun (WGS) entry which is preliminary data.</text>
</comment>
<sequence>MIKPELFDVVELLIDLPEHNLPAGVQGAIVEKYANQHYEIEFTNKDGETLVLAALPINQFVVVWRATTKTWVPVAEKIEALVASLPEETRLEVFDFARFIYSRRQGYPQR</sequence>
<dbReference type="Pfam" id="PF16277">
    <property type="entry name" value="DUF4926"/>
    <property type="match status" value="1"/>
</dbReference>
<organism evidence="1 2">
    <name type="scientific">Gloeocapsopsis crepidinum LEGE 06123</name>
    <dbReference type="NCBI Taxonomy" id="588587"/>
    <lineage>
        <taxon>Bacteria</taxon>
        <taxon>Bacillati</taxon>
        <taxon>Cyanobacteriota</taxon>
        <taxon>Cyanophyceae</taxon>
        <taxon>Oscillatoriophycideae</taxon>
        <taxon>Chroococcales</taxon>
        <taxon>Chroococcaceae</taxon>
        <taxon>Gloeocapsopsis</taxon>
    </lineage>
</organism>